<feature type="coiled-coil region" evidence="1">
    <location>
        <begin position="189"/>
        <end position="223"/>
    </location>
</feature>
<dbReference type="PATRIC" id="fig|525365.8.peg.615"/>
<dbReference type="AlphaFoldDB" id="C2EL73"/>
<dbReference type="InterPro" id="IPR027607">
    <property type="entry name" value="Surf_Exclu_SEC10/PgrA"/>
</dbReference>
<dbReference type="eggNOG" id="COG1196">
    <property type="taxonomic scope" value="Bacteria"/>
</dbReference>
<feature type="compositionally biased region" description="Polar residues" evidence="2">
    <location>
        <begin position="44"/>
        <end position="54"/>
    </location>
</feature>
<feature type="compositionally biased region" description="Polar residues" evidence="2">
    <location>
        <begin position="64"/>
        <end position="74"/>
    </location>
</feature>
<evidence type="ECO:0000313" key="5">
    <source>
        <dbReference type="Proteomes" id="UP000005583"/>
    </source>
</evidence>
<dbReference type="EMBL" id="ACGU01000016">
    <property type="protein sequence ID" value="EEJ72723.1"/>
    <property type="molecule type" value="Genomic_DNA"/>
</dbReference>
<accession>C2EL73</accession>
<sequence>MEIAKRKGKLKIMNKRFLISSLSATALSALLLVNIHGSKVQAASDGTNNESAGQEQKGADSEARAQSNVQNAQDEVNKAKVEVNNKEQNLAQVQEANQASIRAYDNQAKKVVDAQKVVTDKQAALTQAQVDAKQATPDKIAQTQRSLDTANVQYSRDHVALTNANTESNSKQTAYDEAKRATQTADTNVNNAKATLNAAKADRANKQAALDTAQANLNNAQESVDPNKIIIDSAFKTAINNAQNYLSEHEMEGTLSSSLQTEVKNAGASLLTRNHYQSSNSDKNEVVDIANISNSQLNNIREFYLNLLNGLRSQLGYAPLKYNRSAMKMSDEVAHIYENDNWNPETRGHDISALRQAYHNVGMNSYEEAMGFLQPGLVPDYNNNVQQDTSAYPLVSSDDPSKVTMDDIKNNLYGIVINMLFNDAASHWGHAMSLTHPGSKFMGLAISKYDNNLAFHMNPVDPSQIEDTSKFNQNDNLSLSDDHSTDLRNAVNAARTALNNAITAVASAQSNYESAVNDQHAKQSAEDQAKTALASAKKAVSDIQSALDVDQTKINNLTTELYNLRNPRSAVNAAQRALATAQSALQSEQNRLTALKSAKDIAQSKINAAQSALDQAKSILNTAQNKLFAAQSTLNNLKHPNVTFGDNGVVVTPNNQNVAFENNDVSNIVNNQNNSQITAVNLNAILHDGSITVYNQGGTVIGQIEGNQSVHLINKLTRADKVFYQLKNSDQWISSSDLDLKSKVTPEPSITPEAPKNIKKTRRSHTRNLEHKFRRIAQVTKKVVLVTQKGNKTKRTLRVGTNWKVFAKKKIRGKLYYRLGTQKQWALASHMRVLKHSKF</sequence>
<dbReference type="STRING" id="525365.HMPREF0548_0419"/>
<organism evidence="4 5">
    <name type="scientific">Lactobacillus ultunensis DSM 16047</name>
    <dbReference type="NCBI Taxonomy" id="525365"/>
    <lineage>
        <taxon>Bacteria</taxon>
        <taxon>Bacillati</taxon>
        <taxon>Bacillota</taxon>
        <taxon>Bacilli</taxon>
        <taxon>Lactobacillales</taxon>
        <taxon>Lactobacillaceae</taxon>
        <taxon>Lactobacillus</taxon>
    </lineage>
</organism>
<reference evidence="4 5" key="1">
    <citation type="submission" date="2009-01" db="EMBL/GenBank/DDBJ databases">
        <authorList>
            <person name="Qin X."/>
            <person name="Bachman B."/>
            <person name="Battles P."/>
            <person name="Bell A."/>
            <person name="Bess C."/>
            <person name="Bickham C."/>
            <person name="Chaboub L."/>
            <person name="Chen D."/>
            <person name="Coyle M."/>
            <person name="Deiros D.R."/>
            <person name="Dinh H."/>
            <person name="Forbes L."/>
            <person name="Fowler G."/>
            <person name="Francisco L."/>
            <person name="Fu Q."/>
            <person name="Gubbala S."/>
            <person name="Hale W."/>
            <person name="Han Y."/>
            <person name="Hemphill L."/>
            <person name="Highlander S.K."/>
            <person name="Hirani K."/>
            <person name="Hogues M."/>
            <person name="Jackson L."/>
            <person name="Jakkamsetti A."/>
            <person name="Javaid M."/>
            <person name="Jiang H."/>
            <person name="Korchina V."/>
            <person name="Kovar C."/>
            <person name="Lara F."/>
            <person name="Lee S."/>
            <person name="Mata R."/>
            <person name="Mathew T."/>
            <person name="Moen C."/>
            <person name="Morales K."/>
            <person name="Munidasa M."/>
            <person name="Nazareth L."/>
            <person name="Ngo R."/>
            <person name="Nguyen L."/>
            <person name="Okwuonu G."/>
            <person name="Ongeri F."/>
            <person name="Patil S."/>
            <person name="Petrosino J."/>
            <person name="Pham C."/>
            <person name="Pham P."/>
            <person name="Pu L.-L."/>
            <person name="Puazo M."/>
            <person name="Raj R."/>
            <person name="Reid J."/>
            <person name="Rouhana J."/>
            <person name="Saada N."/>
            <person name="Shang Y."/>
            <person name="Simmons D."/>
            <person name="Thornton R."/>
            <person name="Warren J."/>
            <person name="Weissenberger G."/>
            <person name="Zhang J."/>
            <person name="Zhang L."/>
            <person name="Zhou C."/>
            <person name="Zhu D."/>
            <person name="Muzny D."/>
            <person name="Worley K."/>
            <person name="Gibbs R."/>
        </authorList>
    </citation>
    <scope>NUCLEOTIDE SEQUENCE [LARGE SCALE GENOMIC DNA]</scope>
    <source>
        <strain evidence="4 5">DSM 16047</strain>
    </source>
</reference>
<feature type="coiled-coil region" evidence="1">
    <location>
        <begin position="571"/>
        <end position="626"/>
    </location>
</feature>
<dbReference type="Proteomes" id="UP000005583">
    <property type="component" value="Unassembled WGS sequence"/>
</dbReference>
<keyword evidence="3" id="KW-0732">Signal</keyword>
<evidence type="ECO:0008006" key="6">
    <source>
        <dbReference type="Google" id="ProtNLM"/>
    </source>
</evidence>
<keyword evidence="5" id="KW-1185">Reference proteome</keyword>
<evidence type="ECO:0000313" key="4">
    <source>
        <dbReference type="EMBL" id="EEJ72723.1"/>
    </source>
</evidence>
<dbReference type="Gene3D" id="1.10.287.620">
    <property type="entry name" value="Helix Hairpins"/>
    <property type="match status" value="1"/>
</dbReference>
<evidence type="ECO:0000256" key="1">
    <source>
        <dbReference type="SAM" id="Coils"/>
    </source>
</evidence>
<dbReference type="NCBIfam" id="TIGR04320">
    <property type="entry name" value="Surf_Exclu_PgrA"/>
    <property type="match status" value="1"/>
</dbReference>
<proteinExistence type="predicted"/>
<name>C2EL73_9LACO</name>
<dbReference type="HOGENOM" id="CLU_338838_0_0_9"/>
<feature type="chain" id="PRO_5009950031" description="SEC10/PgrA surface exclusion domain-containing protein" evidence="3">
    <location>
        <begin position="43"/>
        <end position="839"/>
    </location>
</feature>
<gene>
    <name evidence="4" type="ORF">HMPREF0548_0419</name>
</gene>
<feature type="region of interest" description="Disordered" evidence="2">
    <location>
        <begin position="42"/>
        <end position="75"/>
    </location>
</feature>
<feature type="signal peptide" evidence="3">
    <location>
        <begin position="1"/>
        <end position="42"/>
    </location>
</feature>
<evidence type="ECO:0000256" key="3">
    <source>
        <dbReference type="SAM" id="SignalP"/>
    </source>
</evidence>
<comment type="caution">
    <text evidence="4">The sequence shown here is derived from an EMBL/GenBank/DDBJ whole genome shotgun (WGS) entry which is preliminary data.</text>
</comment>
<evidence type="ECO:0000256" key="2">
    <source>
        <dbReference type="SAM" id="MobiDB-lite"/>
    </source>
</evidence>
<dbReference type="SUPFAM" id="SSF57997">
    <property type="entry name" value="Tropomyosin"/>
    <property type="match status" value="1"/>
</dbReference>
<protein>
    <recommendedName>
        <fullName evidence="6">SEC10/PgrA surface exclusion domain-containing protein</fullName>
    </recommendedName>
</protein>
<keyword evidence="1" id="KW-0175">Coiled coil</keyword>